<reference evidence="1" key="1">
    <citation type="submission" date="2025-08" db="UniProtKB">
        <authorList>
            <consortium name="Ensembl"/>
        </authorList>
    </citation>
    <scope>IDENTIFICATION</scope>
</reference>
<dbReference type="AlphaFoldDB" id="A0A672NAJ4"/>
<reference evidence="1" key="2">
    <citation type="submission" date="2025-09" db="UniProtKB">
        <authorList>
            <consortium name="Ensembl"/>
        </authorList>
    </citation>
    <scope>IDENTIFICATION</scope>
</reference>
<sequence length="68" mass="7831">MRSKGVLVFVLLGALTAYYVYSPIPNNIEERWKLMLADSFFRSLSQLVSFLVGWGENTKIRTSVYILK</sequence>
<evidence type="ECO:0000313" key="1">
    <source>
        <dbReference type="Ensembl" id="ENSSGRP00000048267.1"/>
    </source>
</evidence>
<proteinExistence type="predicted"/>
<name>A0A672NAJ4_SINGR</name>
<evidence type="ECO:0000313" key="2">
    <source>
        <dbReference type="Proteomes" id="UP000472262"/>
    </source>
</evidence>
<dbReference type="Proteomes" id="UP000472262">
    <property type="component" value="Unassembled WGS sequence"/>
</dbReference>
<keyword evidence="2" id="KW-1185">Reference proteome</keyword>
<accession>A0A672NAJ4</accession>
<protein>
    <submittedName>
        <fullName evidence="1">Uncharacterized protein</fullName>
    </submittedName>
</protein>
<dbReference type="InParanoid" id="A0A672NAJ4"/>
<organism evidence="1 2">
    <name type="scientific">Sinocyclocheilus grahami</name>
    <name type="common">Dianchi golden-line fish</name>
    <name type="synonym">Barbus grahami</name>
    <dbReference type="NCBI Taxonomy" id="75366"/>
    <lineage>
        <taxon>Eukaryota</taxon>
        <taxon>Metazoa</taxon>
        <taxon>Chordata</taxon>
        <taxon>Craniata</taxon>
        <taxon>Vertebrata</taxon>
        <taxon>Euteleostomi</taxon>
        <taxon>Actinopterygii</taxon>
        <taxon>Neopterygii</taxon>
        <taxon>Teleostei</taxon>
        <taxon>Ostariophysi</taxon>
        <taxon>Cypriniformes</taxon>
        <taxon>Cyprinidae</taxon>
        <taxon>Cyprininae</taxon>
        <taxon>Sinocyclocheilus</taxon>
    </lineage>
</organism>
<dbReference type="Ensembl" id="ENSSGRT00000051596.1">
    <property type="protein sequence ID" value="ENSSGRP00000048267.1"/>
    <property type="gene ID" value="ENSSGRG00000025742.1"/>
</dbReference>